<dbReference type="Proteomes" id="UP000799428">
    <property type="component" value="Unassembled WGS sequence"/>
</dbReference>
<proteinExistence type="predicted"/>
<protein>
    <submittedName>
        <fullName evidence="1">Uncharacterized protein</fullName>
    </submittedName>
</protein>
<gene>
    <name evidence="1" type="ORF">K504DRAFT_335367</name>
</gene>
<evidence type="ECO:0000313" key="2">
    <source>
        <dbReference type="Proteomes" id="UP000799428"/>
    </source>
</evidence>
<name>A0A6G1JR47_9PLEO</name>
<evidence type="ECO:0000313" key="1">
    <source>
        <dbReference type="EMBL" id="KAF2702701.1"/>
    </source>
</evidence>
<reference evidence="1" key="1">
    <citation type="journal article" date="2020" name="Stud. Mycol.">
        <title>101 Dothideomycetes genomes: a test case for predicting lifestyles and emergence of pathogens.</title>
        <authorList>
            <person name="Haridas S."/>
            <person name="Albert R."/>
            <person name="Binder M."/>
            <person name="Bloem J."/>
            <person name="Labutti K."/>
            <person name="Salamov A."/>
            <person name="Andreopoulos B."/>
            <person name="Baker S."/>
            <person name="Barry K."/>
            <person name="Bills G."/>
            <person name="Bluhm B."/>
            <person name="Cannon C."/>
            <person name="Castanera R."/>
            <person name="Culley D."/>
            <person name="Daum C."/>
            <person name="Ezra D."/>
            <person name="Gonzalez J."/>
            <person name="Henrissat B."/>
            <person name="Kuo A."/>
            <person name="Liang C."/>
            <person name="Lipzen A."/>
            <person name="Lutzoni F."/>
            <person name="Magnuson J."/>
            <person name="Mondo S."/>
            <person name="Nolan M."/>
            <person name="Ohm R."/>
            <person name="Pangilinan J."/>
            <person name="Park H.-J."/>
            <person name="Ramirez L."/>
            <person name="Alfaro M."/>
            <person name="Sun H."/>
            <person name="Tritt A."/>
            <person name="Yoshinaga Y."/>
            <person name="Zwiers L.-H."/>
            <person name="Turgeon B."/>
            <person name="Goodwin S."/>
            <person name="Spatafora J."/>
            <person name="Crous P."/>
            <person name="Grigoriev I."/>
        </authorList>
    </citation>
    <scope>NUCLEOTIDE SEQUENCE</scope>
    <source>
        <strain evidence="1">CBS 279.74</strain>
    </source>
</reference>
<sequence length="79" mass="9256">SIRLLRLLPHADTSTLMHCQLFDHLINNPYIGHHQFRALYAVWVFSNTARPIFIHGHEMSVTGKLYLALLRPRDHAKQR</sequence>
<dbReference type="AlphaFoldDB" id="A0A6G1JR47"/>
<organism evidence="1 2">
    <name type="scientific">Pleomassaria siparia CBS 279.74</name>
    <dbReference type="NCBI Taxonomy" id="1314801"/>
    <lineage>
        <taxon>Eukaryota</taxon>
        <taxon>Fungi</taxon>
        <taxon>Dikarya</taxon>
        <taxon>Ascomycota</taxon>
        <taxon>Pezizomycotina</taxon>
        <taxon>Dothideomycetes</taxon>
        <taxon>Pleosporomycetidae</taxon>
        <taxon>Pleosporales</taxon>
        <taxon>Pleomassariaceae</taxon>
        <taxon>Pleomassaria</taxon>
    </lineage>
</organism>
<accession>A0A6G1JR47</accession>
<dbReference type="OrthoDB" id="2157530at2759"/>
<feature type="non-terminal residue" evidence="1">
    <location>
        <position position="79"/>
    </location>
</feature>
<dbReference type="EMBL" id="MU005794">
    <property type="protein sequence ID" value="KAF2702701.1"/>
    <property type="molecule type" value="Genomic_DNA"/>
</dbReference>
<feature type="non-terminal residue" evidence="1">
    <location>
        <position position="1"/>
    </location>
</feature>
<keyword evidence="2" id="KW-1185">Reference proteome</keyword>